<organism evidence="2 3">
    <name type="scientific">Anaeromicrobium sediminis</name>
    <dbReference type="NCBI Taxonomy" id="1478221"/>
    <lineage>
        <taxon>Bacteria</taxon>
        <taxon>Bacillati</taxon>
        <taxon>Bacillota</taxon>
        <taxon>Clostridia</taxon>
        <taxon>Peptostreptococcales</taxon>
        <taxon>Thermotaleaceae</taxon>
        <taxon>Anaeromicrobium</taxon>
    </lineage>
</organism>
<comment type="caution">
    <text evidence="2">The sequence shown here is derived from an EMBL/GenBank/DDBJ whole genome shotgun (WGS) entry which is preliminary data.</text>
</comment>
<dbReference type="RefSeq" id="WP_095135256.1">
    <property type="nucleotide sequence ID" value="NZ_NIBG01000025.1"/>
</dbReference>
<evidence type="ECO:0000259" key="1">
    <source>
        <dbReference type="Pfam" id="PF16244"/>
    </source>
</evidence>
<dbReference type="InterPro" id="IPR032599">
    <property type="entry name" value="YcdB/YcdC_rep_domain"/>
</dbReference>
<sequence length="465" mass="55427">MKFIETLAFIAIMVIIVLFPSSSYANEEMSMQDALDELEEFMDENFNKDIKRDYKTTISFDSENNKFEINVENENETMRFLIDDEVYNYRYRDKNDDKILPNITMEEGKEIADEFLKRNIGNRFYNLRLKDDVIIGSQLDNYVFWYKEYMNDVEVDRSFVMVYVDGNTKEITYYDKELKKYDSVDKVKKIINEDDAKKVLKDNLHMKLIKEGEDYIYIPMFGYDAHLVDAKTGEYKNLYKEIIDSEGFECGSIENIINRERATEIYFNNLELSMKYILEEENLKLAYSIKSPEKINGVDGRLIKENDREEEDVHLEEDIYLGEDVYKKELEILYLRNIIDKDYNLETSPTRGEVIKLMSKILGSRILYMGDEIEVLCTDVTRDDPYYEYVQNAIKDNIIENKEEELKLNEEINLEEIKEMILYSIESQSRAERYKEVTLNIFGKYDNKEFNNRDLAYILYNIFSK</sequence>
<proteinExistence type="predicted"/>
<gene>
    <name evidence="2" type="ORF">CCE28_18705</name>
</gene>
<name>A0A267MF78_9FIRM</name>
<evidence type="ECO:0000313" key="2">
    <source>
        <dbReference type="EMBL" id="PAB57535.1"/>
    </source>
</evidence>
<protein>
    <recommendedName>
        <fullName evidence="1">YcdB/YcdC repeated domain-containing protein</fullName>
    </recommendedName>
</protein>
<accession>A0A267MF78</accession>
<feature type="domain" description="YcdB/YcdC repeated" evidence="1">
    <location>
        <begin position="72"/>
        <end position="175"/>
    </location>
</feature>
<evidence type="ECO:0000313" key="3">
    <source>
        <dbReference type="Proteomes" id="UP000216024"/>
    </source>
</evidence>
<reference evidence="2 3" key="1">
    <citation type="submission" date="2017-06" db="EMBL/GenBank/DDBJ databases">
        <title>Draft genome sequence of anaerobic fermentative bacterium Anaeromicrobium sediminis DY2726D isolated from West Pacific Ocean sediments.</title>
        <authorList>
            <person name="Zeng X."/>
        </authorList>
    </citation>
    <scope>NUCLEOTIDE SEQUENCE [LARGE SCALE GENOMIC DNA]</scope>
    <source>
        <strain evidence="2 3">DY2726D</strain>
    </source>
</reference>
<dbReference type="EMBL" id="NIBG01000025">
    <property type="protein sequence ID" value="PAB57535.1"/>
    <property type="molecule type" value="Genomic_DNA"/>
</dbReference>
<dbReference type="Pfam" id="PF16244">
    <property type="entry name" value="DUF4901"/>
    <property type="match status" value="1"/>
</dbReference>
<dbReference type="Proteomes" id="UP000216024">
    <property type="component" value="Unassembled WGS sequence"/>
</dbReference>
<keyword evidence="3" id="KW-1185">Reference proteome</keyword>
<dbReference type="AlphaFoldDB" id="A0A267MF78"/>